<gene>
    <name evidence="2" type="ORF">TUBRATIS_006570</name>
</gene>
<dbReference type="VEuPathDB" id="MicrosporidiaDB:TUBRATIS_006570"/>
<dbReference type="STRING" id="291195.A0A437APA2"/>
<keyword evidence="3" id="KW-1185">Reference proteome</keyword>
<comment type="caution">
    <text evidence="2">The sequence shown here is derived from an EMBL/GenBank/DDBJ whole genome shotgun (WGS) entry which is preliminary data.</text>
</comment>
<protein>
    <recommendedName>
        <fullName evidence="1">DH domain-containing protein</fullName>
    </recommendedName>
</protein>
<dbReference type="Pfam" id="PF00621">
    <property type="entry name" value="RhoGEF"/>
    <property type="match status" value="1"/>
</dbReference>
<organism evidence="2 3">
    <name type="scientific">Tubulinosema ratisbonensis</name>
    <dbReference type="NCBI Taxonomy" id="291195"/>
    <lineage>
        <taxon>Eukaryota</taxon>
        <taxon>Fungi</taxon>
        <taxon>Fungi incertae sedis</taxon>
        <taxon>Microsporidia</taxon>
        <taxon>Tubulinosematoidea</taxon>
        <taxon>Tubulinosematidae</taxon>
        <taxon>Tubulinosema</taxon>
    </lineage>
</organism>
<sequence>MVENIYEEFLESEKTYLHDLFLWNEKFKLMITHSPFILPSEKERLCSKIFYNLDEIYDLHKRINNEIFNDENNTTRDFAQVFLSKFNHFSVYEKYVHNIPMIEYFIKVEVVKNYEFFRTLQVFLEREKALNLTYTHFILRPIQKLMRYELLFKKIFSKEKNESKKNHVADLLTKFEATNFKIDEIYKLSKNYVRIFEINAFLVLESRNNICLELIHKNRKIYKEGNAKIYYEEDKRKLKVKIILFDNIILICKMVFKNNIDYLYLIDVITFLSSNFIKRTEIISIEIERDRRTFLEFDTLRICKTWFDLIESVASDSFYKIKQIEKENYKKISLNYKVDLFCDVITEIRNLKSEINDRFRSEINVAGLFYRPENETSLFSSLFKKQSYSKNTINLPFLPPESSFTNNFIFSGENKIFKKEEKHSVIIFYCQADKMIYLYKDSLFIFQSQRKVFISSFNSSTIFLNPVMLQENISNFYVYQIRDLKFLVIINNMTELYSELLIYNFDIKENQIIFSFVRKAYSGSKIDQVIGIDDMIVTVSNEIKIINAFTLLILDFLDPFDNLLPYYLNCVSEKRPKFIWQCEINRIIICYETFCIKTNRNGNLIEEKHLFSWQFTADEYNFTDKCLIIVGKKEYALLKEDNLSIFKEEEGFKICVLEDKIYLFVNNNLYLISE</sequence>
<dbReference type="EMBL" id="RCSS01000136">
    <property type="protein sequence ID" value="RVD92826.1"/>
    <property type="molecule type" value="Genomic_DNA"/>
</dbReference>
<dbReference type="InterPro" id="IPR035899">
    <property type="entry name" value="DBL_dom_sf"/>
</dbReference>
<dbReference type="Gene3D" id="1.20.900.10">
    <property type="entry name" value="Dbl homology (DH) domain"/>
    <property type="match status" value="1"/>
</dbReference>
<evidence type="ECO:0000259" key="1">
    <source>
        <dbReference type="PROSITE" id="PS50010"/>
    </source>
</evidence>
<dbReference type="OrthoDB" id="2272012at2759"/>
<dbReference type="InterPro" id="IPR000219">
    <property type="entry name" value="DH_dom"/>
</dbReference>
<dbReference type="PROSITE" id="PS50010">
    <property type="entry name" value="DH_2"/>
    <property type="match status" value="1"/>
</dbReference>
<evidence type="ECO:0000313" key="2">
    <source>
        <dbReference type="EMBL" id="RVD92826.1"/>
    </source>
</evidence>
<name>A0A437APA2_9MICR</name>
<accession>A0A437APA2</accession>
<dbReference type="SUPFAM" id="SSF48065">
    <property type="entry name" value="DBL homology domain (DH-domain)"/>
    <property type="match status" value="1"/>
</dbReference>
<dbReference type="SUPFAM" id="SSF50729">
    <property type="entry name" value="PH domain-like"/>
    <property type="match status" value="1"/>
</dbReference>
<dbReference type="InterPro" id="IPR052233">
    <property type="entry name" value="Rho-type_GEFs"/>
</dbReference>
<dbReference type="AlphaFoldDB" id="A0A437APA2"/>
<dbReference type="GO" id="GO:0005085">
    <property type="term" value="F:guanyl-nucleotide exchange factor activity"/>
    <property type="evidence" value="ECO:0007669"/>
    <property type="project" value="InterPro"/>
</dbReference>
<proteinExistence type="predicted"/>
<dbReference type="PANTHER" id="PTHR46572:SF1">
    <property type="entry name" value="RHO1 GUANINE NUCLEOTIDE EXCHANGE FACTOR TUS1"/>
    <property type="match status" value="1"/>
</dbReference>
<feature type="domain" description="DH" evidence="1">
    <location>
        <begin position="1"/>
        <end position="185"/>
    </location>
</feature>
<dbReference type="SMART" id="SM00325">
    <property type="entry name" value="RhoGEF"/>
    <property type="match status" value="1"/>
</dbReference>
<dbReference type="Proteomes" id="UP000282876">
    <property type="component" value="Unassembled WGS sequence"/>
</dbReference>
<evidence type="ECO:0000313" key="3">
    <source>
        <dbReference type="Proteomes" id="UP000282876"/>
    </source>
</evidence>
<reference evidence="2 3" key="1">
    <citation type="submission" date="2018-10" db="EMBL/GenBank/DDBJ databases">
        <title>Draft genome sequence of the microsporidian Tubulinosema ratisbonensis.</title>
        <authorList>
            <person name="Polonais V."/>
            <person name="Peyretaillade E."/>
            <person name="Niehus S."/>
            <person name="Wawrzyniak I."/>
            <person name="Franchet A."/>
            <person name="Gaspin C."/>
            <person name="Reichstadt M."/>
            <person name="Belser C."/>
            <person name="Labadie K."/>
            <person name="Delbac F."/>
            <person name="Ferrandon D."/>
        </authorList>
    </citation>
    <scope>NUCLEOTIDE SEQUENCE [LARGE SCALE GENOMIC DNA]</scope>
    <source>
        <strain evidence="2 3">Franzen</strain>
    </source>
</reference>
<dbReference type="PANTHER" id="PTHR46572">
    <property type="entry name" value="RHO1 GDP-GTP EXCHANGE PROTEIN 1-RELATED"/>
    <property type="match status" value="1"/>
</dbReference>